<protein>
    <submittedName>
        <fullName evidence="1">Uncharacterized protein</fullName>
    </submittedName>
</protein>
<gene>
    <name evidence="1" type="ORF">Dsin_023988</name>
</gene>
<dbReference type="Proteomes" id="UP001281410">
    <property type="component" value="Unassembled WGS sequence"/>
</dbReference>
<dbReference type="EMBL" id="JANJYJ010000007">
    <property type="protein sequence ID" value="KAK3200573.1"/>
    <property type="molecule type" value="Genomic_DNA"/>
</dbReference>
<dbReference type="AlphaFoldDB" id="A0AAE0E1A6"/>
<reference evidence="1" key="1">
    <citation type="journal article" date="2023" name="Plant J.">
        <title>Genome sequences and population genomics provide insights into the demographic history, inbreeding, and mutation load of two 'living fossil' tree species of Dipteronia.</title>
        <authorList>
            <person name="Feng Y."/>
            <person name="Comes H.P."/>
            <person name="Chen J."/>
            <person name="Zhu S."/>
            <person name="Lu R."/>
            <person name="Zhang X."/>
            <person name="Li P."/>
            <person name="Qiu J."/>
            <person name="Olsen K.M."/>
            <person name="Qiu Y."/>
        </authorList>
    </citation>
    <scope>NUCLEOTIDE SEQUENCE</scope>
    <source>
        <strain evidence="1">NBL</strain>
    </source>
</reference>
<sequence length="86" mass="9025">MIRWPGEFLLGYQLRGRDSVSSRRLFKGGPDFVGGEEVGVLGDEPLEVGDGGGDVREARWIGGGFDLGGDGFLLVVEAGEKSGRGG</sequence>
<evidence type="ECO:0000313" key="1">
    <source>
        <dbReference type="EMBL" id="KAK3200573.1"/>
    </source>
</evidence>
<comment type="caution">
    <text evidence="1">The sequence shown here is derived from an EMBL/GenBank/DDBJ whole genome shotgun (WGS) entry which is preliminary data.</text>
</comment>
<accession>A0AAE0E1A6</accession>
<evidence type="ECO:0000313" key="2">
    <source>
        <dbReference type="Proteomes" id="UP001281410"/>
    </source>
</evidence>
<keyword evidence="2" id="KW-1185">Reference proteome</keyword>
<proteinExistence type="predicted"/>
<name>A0AAE0E1A6_9ROSI</name>
<organism evidence="1 2">
    <name type="scientific">Dipteronia sinensis</name>
    <dbReference type="NCBI Taxonomy" id="43782"/>
    <lineage>
        <taxon>Eukaryota</taxon>
        <taxon>Viridiplantae</taxon>
        <taxon>Streptophyta</taxon>
        <taxon>Embryophyta</taxon>
        <taxon>Tracheophyta</taxon>
        <taxon>Spermatophyta</taxon>
        <taxon>Magnoliopsida</taxon>
        <taxon>eudicotyledons</taxon>
        <taxon>Gunneridae</taxon>
        <taxon>Pentapetalae</taxon>
        <taxon>rosids</taxon>
        <taxon>malvids</taxon>
        <taxon>Sapindales</taxon>
        <taxon>Sapindaceae</taxon>
        <taxon>Hippocastanoideae</taxon>
        <taxon>Acereae</taxon>
        <taxon>Dipteronia</taxon>
    </lineage>
</organism>